<name>A0A5C7B703_9FLAO</name>
<reference evidence="2 3" key="1">
    <citation type="submission" date="2019-08" db="EMBL/GenBank/DDBJ databases">
        <title>Genome of Psychroserpens burtonensis ACAM 167.</title>
        <authorList>
            <person name="Bowman J.P."/>
        </authorList>
    </citation>
    <scope>NUCLEOTIDE SEQUENCE [LARGE SCALE GENOMIC DNA]</scope>
    <source>
        <strain evidence="2 3">ACAM 167</strain>
    </source>
</reference>
<keyword evidence="3" id="KW-1185">Reference proteome</keyword>
<dbReference type="OrthoDB" id="1414794at2"/>
<evidence type="ECO:0000256" key="1">
    <source>
        <dbReference type="SAM" id="Phobius"/>
    </source>
</evidence>
<comment type="caution">
    <text evidence="2">The sequence shown here is derived from an EMBL/GenBank/DDBJ whole genome shotgun (WGS) entry which is preliminary data.</text>
</comment>
<dbReference type="InterPro" id="IPR045749">
    <property type="entry name" value="DUF6090"/>
</dbReference>
<sequence>MINIFRKIRKNMLTENKFSKYLIYAIGEITLVIIGILMALAINDWKNEQRIHSEETATLQKLIQDLNSDNKRYLSNIEFYTGFRDYLKSAKDIIFKEALSDDEIKEVMFFYGATHKNLNPRTTTYDEMLNSGRIYSLSNEDLVNNILAYYQFLDESIYQNKEQRKEFRALFYGSDFTDFWFWRSEKEPFPYAKAFFSSNDSPAYRKLKQSSGWSLSINNDLLNNNTELLKSNNELIEFIRIELTNKK</sequence>
<dbReference type="Proteomes" id="UP000321938">
    <property type="component" value="Unassembled WGS sequence"/>
</dbReference>
<evidence type="ECO:0000313" key="3">
    <source>
        <dbReference type="Proteomes" id="UP000321938"/>
    </source>
</evidence>
<dbReference type="STRING" id="1123037.GCA_000425305_02413"/>
<protein>
    <submittedName>
        <fullName evidence="2">Uncharacterized protein</fullName>
    </submittedName>
</protein>
<organism evidence="2 3">
    <name type="scientific">Psychroserpens burtonensis</name>
    <dbReference type="NCBI Taxonomy" id="49278"/>
    <lineage>
        <taxon>Bacteria</taxon>
        <taxon>Pseudomonadati</taxon>
        <taxon>Bacteroidota</taxon>
        <taxon>Flavobacteriia</taxon>
        <taxon>Flavobacteriales</taxon>
        <taxon>Flavobacteriaceae</taxon>
        <taxon>Psychroserpens</taxon>
    </lineage>
</organism>
<keyword evidence="1" id="KW-1133">Transmembrane helix</keyword>
<accession>A0A5C7B703</accession>
<gene>
    <name evidence="2" type="ORF">ES692_12040</name>
</gene>
<proteinExistence type="predicted"/>
<keyword evidence="1" id="KW-0812">Transmembrane</keyword>
<feature type="transmembrane region" description="Helical" evidence="1">
    <location>
        <begin position="21"/>
        <end position="42"/>
    </location>
</feature>
<dbReference type="AlphaFoldDB" id="A0A5C7B703"/>
<dbReference type="EMBL" id="VOSB01000016">
    <property type="protein sequence ID" value="TXE16781.1"/>
    <property type="molecule type" value="Genomic_DNA"/>
</dbReference>
<keyword evidence="1" id="KW-0472">Membrane</keyword>
<evidence type="ECO:0000313" key="2">
    <source>
        <dbReference type="EMBL" id="TXE16781.1"/>
    </source>
</evidence>
<dbReference type="Pfam" id="PF19578">
    <property type="entry name" value="DUF6090"/>
    <property type="match status" value="1"/>
</dbReference>